<gene>
    <name evidence="11" type="ORF">DNTS_017760</name>
</gene>
<evidence type="ECO:0000256" key="5">
    <source>
        <dbReference type="ARBA" id="ARBA00023136"/>
    </source>
</evidence>
<keyword evidence="4" id="KW-0677">Repeat</keyword>
<feature type="domain" description="Ig-like" evidence="10">
    <location>
        <begin position="95"/>
        <end position="182"/>
    </location>
</feature>
<keyword evidence="7" id="KW-0325">Glycoprotein</keyword>
<evidence type="ECO:0000256" key="6">
    <source>
        <dbReference type="ARBA" id="ARBA00023157"/>
    </source>
</evidence>
<keyword evidence="2" id="KW-1003">Cell membrane</keyword>
<sequence>MMLMEEARLPAVESKTPAHNDLKQLRASVHDQRCLLDANVYNLLCVCTGNRIITEGEYVEMTGITKDMSGTYECITSNDISPPDVRSVQVTVNYPPVISRARSTGSALGQKGVLWCEASAVPVADFHWYKGERRLLNGFNGVKIENKGKESMLTFFNVSEEDYGNYTCVAMNTLGITNASIILYGPGAIHDLNNRALSPACSFLVLNLLTLSILSRF</sequence>
<evidence type="ECO:0000256" key="1">
    <source>
        <dbReference type="ARBA" id="ARBA00004236"/>
    </source>
</evidence>
<dbReference type="STRING" id="623744.A0A553QYY7"/>
<evidence type="ECO:0000259" key="10">
    <source>
        <dbReference type="PROSITE" id="PS50835"/>
    </source>
</evidence>
<dbReference type="SUPFAM" id="SSF48726">
    <property type="entry name" value="Immunoglobulin"/>
    <property type="match status" value="2"/>
</dbReference>
<dbReference type="PANTHER" id="PTHR42757">
    <property type="entry name" value="IGLON FAMILY OF IMMUNOGLOBULIN SUPERFAMILY-RELATED"/>
    <property type="match status" value="1"/>
</dbReference>
<evidence type="ECO:0000313" key="11">
    <source>
        <dbReference type="EMBL" id="TRY95170.1"/>
    </source>
</evidence>
<evidence type="ECO:0000256" key="3">
    <source>
        <dbReference type="ARBA" id="ARBA00022729"/>
    </source>
</evidence>
<dbReference type="Proteomes" id="UP000316079">
    <property type="component" value="Unassembled WGS sequence"/>
</dbReference>
<comment type="similarity">
    <text evidence="9">Belongs to the immunoglobulin superfamily. IgLON family.</text>
</comment>
<name>A0A553QYY7_9TELE</name>
<dbReference type="AlphaFoldDB" id="A0A553QYY7"/>
<dbReference type="SMART" id="SM00409">
    <property type="entry name" value="IG"/>
    <property type="match status" value="1"/>
</dbReference>
<dbReference type="OrthoDB" id="6159398at2759"/>
<evidence type="ECO:0000256" key="9">
    <source>
        <dbReference type="ARBA" id="ARBA00037995"/>
    </source>
</evidence>
<dbReference type="InterPro" id="IPR036179">
    <property type="entry name" value="Ig-like_dom_sf"/>
</dbReference>
<organism evidence="11 12">
    <name type="scientific">Danionella cerebrum</name>
    <dbReference type="NCBI Taxonomy" id="2873325"/>
    <lineage>
        <taxon>Eukaryota</taxon>
        <taxon>Metazoa</taxon>
        <taxon>Chordata</taxon>
        <taxon>Craniata</taxon>
        <taxon>Vertebrata</taxon>
        <taxon>Euteleostomi</taxon>
        <taxon>Actinopterygii</taxon>
        <taxon>Neopterygii</taxon>
        <taxon>Teleostei</taxon>
        <taxon>Ostariophysi</taxon>
        <taxon>Cypriniformes</taxon>
        <taxon>Danionidae</taxon>
        <taxon>Danioninae</taxon>
        <taxon>Danionella</taxon>
    </lineage>
</organism>
<evidence type="ECO:0000256" key="2">
    <source>
        <dbReference type="ARBA" id="ARBA00022475"/>
    </source>
</evidence>
<dbReference type="GO" id="GO:0007155">
    <property type="term" value="P:cell adhesion"/>
    <property type="evidence" value="ECO:0007669"/>
    <property type="project" value="UniProtKB-KW"/>
</dbReference>
<dbReference type="SMART" id="SM00408">
    <property type="entry name" value="IGc2"/>
    <property type="match status" value="1"/>
</dbReference>
<accession>A0A553QYY7</accession>
<keyword evidence="6" id="KW-1015">Disulfide bond</keyword>
<evidence type="ECO:0000313" key="12">
    <source>
        <dbReference type="Proteomes" id="UP000316079"/>
    </source>
</evidence>
<evidence type="ECO:0000256" key="4">
    <source>
        <dbReference type="ARBA" id="ARBA00022737"/>
    </source>
</evidence>
<evidence type="ECO:0000256" key="7">
    <source>
        <dbReference type="ARBA" id="ARBA00023180"/>
    </source>
</evidence>
<dbReference type="InterPro" id="IPR003598">
    <property type="entry name" value="Ig_sub2"/>
</dbReference>
<dbReference type="InterPro" id="IPR013783">
    <property type="entry name" value="Ig-like_fold"/>
</dbReference>
<dbReference type="PANTHER" id="PTHR42757:SF9">
    <property type="entry name" value="NEUROTRIMIN"/>
    <property type="match status" value="1"/>
</dbReference>
<dbReference type="Pfam" id="PF13927">
    <property type="entry name" value="Ig_3"/>
    <property type="match status" value="1"/>
</dbReference>
<dbReference type="GO" id="GO:0005886">
    <property type="term" value="C:plasma membrane"/>
    <property type="evidence" value="ECO:0007669"/>
    <property type="project" value="UniProtKB-SubCell"/>
</dbReference>
<comment type="caution">
    <text evidence="11">The sequence shown here is derived from an EMBL/GenBank/DDBJ whole genome shotgun (WGS) entry which is preliminary data.</text>
</comment>
<keyword evidence="12" id="KW-1185">Reference proteome</keyword>
<comment type="subcellular location">
    <subcellularLocation>
        <location evidence="1">Cell membrane</location>
    </subcellularLocation>
</comment>
<dbReference type="EMBL" id="SRMA01025405">
    <property type="protein sequence ID" value="TRY95170.1"/>
    <property type="molecule type" value="Genomic_DNA"/>
</dbReference>
<proteinExistence type="inferred from homology"/>
<dbReference type="PROSITE" id="PS50835">
    <property type="entry name" value="IG_LIKE"/>
    <property type="match status" value="1"/>
</dbReference>
<protein>
    <recommendedName>
        <fullName evidence="10">Ig-like domain-containing protein</fullName>
    </recommendedName>
</protein>
<dbReference type="InterPro" id="IPR050876">
    <property type="entry name" value="IgLON_domain"/>
</dbReference>
<evidence type="ECO:0000256" key="8">
    <source>
        <dbReference type="ARBA" id="ARBA00023288"/>
    </source>
</evidence>
<reference evidence="11 12" key="1">
    <citation type="journal article" date="2019" name="Sci. Data">
        <title>Hybrid genome assembly and annotation of Danionella translucida.</title>
        <authorList>
            <person name="Kadobianskyi M."/>
            <person name="Schulze L."/>
            <person name="Schuelke M."/>
            <person name="Judkewitz B."/>
        </authorList>
    </citation>
    <scope>NUCLEOTIDE SEQUENCE [LARGE SCALE GENOMIC DNA]</scope>
    <source>
        <strain evidence="11 12">Bolton</strain>
    </source>
</reference>
<dbReference type="InterPro" id="IPR007110">
    <property type="entry name" value="Ig-like_dom"/>
</dbReference>
<dbReference type="FunFam" id="2.60.40.10:FF:000305">
    <property type="entry name" value="neurotrimin isoform X2"/>
    <property type="match status" value="1"/>
</dbReference>
<dbReference type="Gene3D" id="2.60.40.10">
    <property type="entry name" value="Immunoglobulins"/>
    <property type="match status" value="1"/>
</dbReference>
<keyword evidence="3" id="KW-0732">Signal</keyword>
<keyword evidence="8" id="KW-0449">Lipoprotein</keyword>
<keyword evidence="5" id="KW-0472">Membrane</keyword>
<dbReference type="GO" id="GO:0098552">
    <property type="term" value="C:side of membrane"/>
    <property type="evidence" value="ECO:0007669"/>
    <property type="project" value="UniProtKB-KW"/>
</dbReference>
<dbReference type="InterPro" id="IPR003599">
    <property type="entry name" value="Ig_sub"/>
</dbReference>